<evidence type="ECO:0008006" key="3">
    <source>
        <dbReference type="Google" id="ProtNLM"/>
    </source>
</evidence>
<dbReference type="EMBL" id="QVNQ01000010">
    <property type="protein sequence ID" value="RFS82099.1"/>
    <property type="molecule type" value="Genomic_DNA"/>
</dbReference>
<evidence type="ECO:0000313" key="1">
    <source>
        <dbReference type="EMBL" id="RFS82099.1"/>
    </source>
</evidence>
<keyword evidence="2" id="KW-1185">Reference proteome</keyword>
<comment type="caution">
    <text evidence="1">The sequence shown here is derived from an EMBL/GenBank/DDBJ whole genome shotgun (WGS) entry which is preliminary data.</text>
</comment>
<proteinExistence type="predicted"/>
<sequence length="202" mass="22585">MTRSEDVVDAERDWEEFWAYLWPVWRRVLAGTESSTPPPAGPILRRRRLTTDFAWVGTFEPVRYLPAVTEALLWDDNGMDLGPLTGRHWELLHLGGPAVIDVGELSGTPVDHLALTVVDVRDIDRLREIPGLRSLTLAHGDFGELPPLDQLTDLTVYAEVTVDTTRIPGVRVVRRDELYFPPFGPADVDVQRAFTTCPGSTA</sequence>
<name>A0A372GAC9_9ACTN</name>
<accession>A0A372GAC9</accession>
<dbReference type="Proteomes" id="UP000262882">
    <property type="component" value="Unassembled WGS sequence"/>
</dbReference>
<gene>
    <name evidence="1" type="ORF">D0T12_28025</name>
</gene>
<dbReference type="OrthoDB" id="3469344at2"/>
<reference evidence="1 2" key="1">
    <citation type="submission" date="2018-08" db="EMBL/GenBank/DDBJ databases">
        <title>Actinomadura spongicola sp. nov., isolated from marine sponge Leucetta chagosensis.</title>
        <authorList>
            <person name="Li L."/>
            <person name="Lin H.W."/>
        </authorList>
    </citation>
    <scope>NUCLEOTIDE SEQUENCE [LARGE SCALE GENOMIC DNA]</scope>
    <source>
        <strain evidence="1 2">LHW52907</strain>
    </source>
</reference>
<protein>
    <recommendedName>
        <fullName evidence="3">Leucine-rich repeat domain-containing protein</fullName>
    </recommendedName>
</protein>
<organism evidence="1 2">
    <name type="scientific">Actinomadura spongiicola</name>
    <dbReference type="NCBI Taxonomy" id="2303421"/>
    <lineage>
        <taxon>Bacteria</taxon>
        <taxon>Bacillati</taxon>
        <taxon>Actinomycetota</taxon>
        <taxon>Actinomycetes</taxon>
        <taxon>Streptosporangiales</taxon>
        <taxon>Thermomonosporaceae</taxon>
        <taxon>Actinomadura</taxon>
    </lineage>
</organism>
<dbReference type="RefSeq" id="WP_117403187.1">
    <property type="nucleotide sequence ID" value="NZ_QVNQ01000010.1"/>
</dbReference>
<evidence type="ECO:0000313" key="2">
    <source>
        <dbReference type="Proteomes" id="UP000262882"/>
    </source>
</evidence>
<dbReference type="AlphaFoldDB" id="A0A372GAC9"/>